<comment type="subcellular location">
    <subcellularLocation>
        <location evidence="1">Cytoplasm</location>
    </subcellularLocation>
</comment>
<gene>
    <name evidence="8" type="ORF">CLIB1423_17S01288</name>
</gene>
<keyword evidence="2" id="KW-0963">Cytoplasm</keyword>
<dbReference type="Proteomes" id="UP000837801">
    <property type="component" value="Unassembled WGS sequence"/>
</dbReference>
<proteinExistence type="inferred from homology"/>
<evidence type="ECO:0000313" key="8">
    <source>
        <dbReference type="EMBL" id="CAH2354533.1"/>
    </source>
</evidence>
<sequence length="1036" mass="115935">MSRFNQVSSVQESKFKPLEHYGAVTALKIYKNYIIAGYGPTLKIFDSSSNFLLIFSRQIFGRNKIHSISVSGSDNESIFIAGGRSFAILNLNNLEDIDASETIEHAINEWIVCGQFLDQNTLLVLTAHNIIFKINPETFEFIEKIHCNEKSILYSGSIRITDSGQVIIAAGTVMSGVLIWDYHSRRVLYNLTDHEGSIFGVKIDPSANFIISCSDDRSIKLYDFHTGKLLSTGWGHGSRIWNLEFCTEINGTLRLFSTGEDCTARLWEYSGSESLKLVSVMDCHLGKHVWSGDIDDKSLELCVTGGADGRIIIHDLSAKTSTINSVTSSHTMDDIAKQTGATFEKKELIKQYSELPLLNILVILTSKGKIFTLNQTSQKWSKCETPQSTEKLGDFGLMKSFPESNAVVATSRNGDILVMNFEGSNVSKNYWIEDEYLLGNKVANLIIESNLAKNEYYVLIDCPNPKSPLVLRTFKLDEGTFKLSSTNLLQQPDQSSFTTTCMWKDEVNNWLLLGSRYVSVAIYDLDSEKNKDGHINLGQIFKKLSIGDTITSVSIISTKKEAVRFLMTVRDGVYMYIDIVFENGDFQLNIIHHNKISRGFVEGGFIENNDLILYGFRSSYFYVFNESQQLEITNELCGGAHRQWEFLRYKECDPLDFKFIYINKSTLHIKCFQNRFHKVAGVTGGNIINYGTHGREIRDVSVSPAYQSNNSDSTRLIMTASEDTIVRLGRIHFNGKIESFWCLNGHISGLQKVKFFTREYAASSAANEEFCLWKINESGDIPLVVEFARLKPSSSNPDLRIMDFDAIPQFDEGGQVIGFILCTVYSDSNIKVWFFDVSKKSFDLLVVGNYTTCCILNVHFLTIEEKTFIMIGATDGHIALWDIGNSITARTSTCDTLGNPIIKQQLHQSGIKAVLLLNKKDNDYSIVTGGDDNALILSKLTYRSEEDGFLLETESFIERAASATITSISKLDESNVIVTSVDQIVRRWAIQEDSSLKCISARYTTIADTGCSDVAHFGGKSIAVIGGAGLSSWECK</sequence>
<name>A0A9P0QT78_9ASCO</name>
<protein>
    <submittedName>
        <fullName evidence="8">Regulator of Ty1 transposition protein 10</fullName>
    </submittedName>
</protein>
<evidence type="ECO:0000256" key="2">
    <source>
        <dbReference type="ARBA" id="ARBA00022490"/>
    </source>
</evidence>
<dbReference type="PANTHER" id="PTHR14344:SF3">
    <property type="entry name" value="WD REPEAT-CONTAINING PROTEIN 6"/>
    <property type="match status" value="1"/>
</dbReference>
<dbReference type="PROSITE" id="PS50294">
    <property type="entry name" value="WD_REPEATS_REGION"/>
    <property type="match status" value="1"/>
</dbReference>
<comment type="caution">
    <text evidence="8">The sequence shown here is derived from an EMBL/GenBank/DDBJ whole genome shotgun (WGS) entry which is preliminary data.</text>
</comment>
<dbReference type="PROSITE" id="PS50082">
    <property type="entry name" value="WD_REPEATS_2"/>
    <property type="match status" value="1"/>
</dbReference>
<dbReference type="GO" id="GO:0005737">
    <property type="term" value="C:cytoplasm"/>
    <property type="evidence" value="ECO:0007669"/>
    <property type="project" value="UniProtKB-SubCell"/>
</dbReference>
<dbReference type="Gene3D" id="2.130.10.10">
    <property type="entry name" value="YVTN repeat-like/Quinoprotein amine dehydrogenase"/>
    <property type="match status" value="3"/>
</dbReference>
<keyword evidence="3 7" id="KW-0853">WD repeat</keyword>
<dbReference type="Pfam" id="PF00400">
    <property type="entry name" value="WD40"/>
    <property type="match status" value="1"/>
</dbReference>
<keyword evidence="5" id="KW-0677">Repeat</keyword>
<dbReference type="SMART" id="SM00320">
    <property type="entry name" value="WD40"/>
    <property type="match status" value="8"/>
</dbReference>
<dbReference type="InterPro" id="IPR015943">
    <property type="entry name" value="WD40/YVTN_repeat-like_dom_sf"/>
</dbReference>
<dbReference type="SUPFAM" id="SSF50978">
    <property type="entry name" value="WD40 repeat-like"/>
    <property type="match status" value="2"/>
</dbReference>
<dbReference type="SUPFAM" id="SSF101908">
    <property type="entry name" value="Putative isomerase YbhE"/>
    <property type="match status" value="1"/>
</dbReference>
<dbReference type="GO" id="GO:0030488">
    <property type="term" value="P:tRNA methylation"/>
    <property type="evidence" value="ECO:0007669"/>
    <property type="project" value="TreeGrafter"/>
</dbReference>
<dbReference type="InterPro" id="IPR036322">
    <property type="entry name" value="WD40_repeat_dom_sf"/>
</dbReference>
<dbReference type="EMBL" id="CAKXYY010000017">
    <property type="protein sequence ID" value="CAH2354533.1"/>
    <property type="molecule type" value="Genomic_DNA"/>
</dbReference>
<evidence type="ECO:0000256" key="5">
    <source>
        <dbReference type="ARBA" id="ARBA00022737"/>
    </source>
</evidence>
<comment type="similarity">
    <text evidence="6">Belongs to the WD repeat WDR6 family.</text>
</comment>
<dbReference type="InterPro" id="IPR001680">
    <property type="entry name" value="WD40_rpt"/>
</dbReference>
<evidence type="ECO:0000256" key="4">
    <source>
        <dbReference type="ARBA" id="ARBA00022694"/>
    </source>
</evidence>
<feature type="repeat" description="WD" evidence="7">
    <location>
        <begin position="191"/>
        <end position="232"/>
    </location>
</feature>
<dbReference type="PANTHER" id="PTHR14344">
    <property type="entry name" value="WD REPEAT PROTEIN"/>
    <property type="match status" value="1"/>
</dbReference>
<accession>A0A9P0QT78</accession>
<keyword evidence="4" id="KW-0819">tRNA processing</keyword>
<evidence type="ECO:0000256" key="3">
    <source>
        <dbReference type="ARBA" id="ARBA00022574"/>
    </source>
</evidence>
<dbReference type="AlphaFoldDB" id="A0A9P0QT78"/>
<evidence type="ECO:0000256" key="7">
    <source>
        <dbReference type="PROSITE-ProRule" id="PRU00221"/>
    </source>
</evidence>
<keyword evidence="9" id="KW-1185">Reference proteome</keyword>
<dbReference type="OrthoDB" id="66881at2759"/>
<dbReference type="InterPro" id="IPR051973">
    <property type="entry name" value="tRNA_Anticodon_Mtase-Reg"/>
</dbReference>
<evidence type="ECO:0000256" key="6">
    <source>
        <dbReference type="ARBA" id="ARBA00038255"/>
    </source>
</evidence>
<evidence type="ECO:0000256" key="1">
    <source>
        <dbReference type="ARBA" id="ARBA00004496"/>
    </source>
</evidence>
<organism evidence="8 9">
    <name type="scientific">[Candida] railenensis</name>
    <dbReference type="NCBI Taxonomy" id="45579"/>
    <lineage>
        <taxon>Eukaryota</taxon>
        <taxon>Fungi</taxon>
        <taxon>Dikarya</taxon>
        <taxon>Ascomycota</taxon>
        <taxon>Saccharomycotina</taxon>
        <taxon>Pichiomycetes</taxon>
        <taxon>Debaryomycetaceae</taxon>
        <taxon>Kurtzmaniella</taxon>
    </lineage>
</organism>
<reference evidence="8" key="1">
    <citation type="submission" date="2022-03" db="EMBL/GenBank/DDBJ databases">
        <authorList>
            <person name="Legras J.-L."/>
            <person name="Devillers H."/>
            <person name="Grondin C."/>
        </authorList>
    </citation>
    <scope>NUCLEOTIDE SEQUENCE</scope>
    <source>
        <strain evidence="8">CLIB 1423</strain>
    </source>
</reference>
<evidence type="ECO:0000313" key="9">
    <source>
        <dbReference type="Proteomes" id="UP000837801"/>
    </source>
</evidence>